<evidence type="ECO:0000313" key="3">
    <source>
        <dbReference type="Proteomes" id="UP000295550"/>
    </source>
</evidence>
<dbReference type="AlphaFoldDB" id="A0A4R4JBL3"/>
<name>A0A4R4JBL3_PHOLU</name>
<organism evidence="2 3">
    <name type="scientific">Photorhabdus luminescens subsp. mexicana</name>
    <dbReference type="NCBI Taxonomy" id="2100167"/>
    <lineage>
        <taxon>Bacteria</taxon>
        <taxon>Pseudomonadati</taxon>
        <taxon>Pseudomonadota</taxon>
        <taxon>Gammaproteobacteria</taxon>
        <taxon>Enterobacterales</taxon>
        <taxon>Morganellaceae</taxon>
        <taxon>Photorhabdus</taxon>
    </lineage>
</organism>
<keyword evidence="1" id="KW-0812">Transmembrane</keyword>
<reference evidence="2 3" key="1">
    <citation type="journal article" date="2019" name="Int. J. Syst. Evol. Microbiol.">
        <title>Photorhabdus khanii subsp. guanajuatensis subsp. nov., isolated from Heterorhabditis atacamensis, and Photorhabdus luminescens subsp. mexicana subsp. nov., isolated from Heterorhabditis mexicana entomopathogenic nematodes.</title>
        <authorList>
            <person name="Machado R.A.R."/>
            <person name="Bruno P."/>
            <person name="Arce C.C.M."/>
            <person name="Liechti N."/>
            <person name="Kohler A."/>
            <person name="Bernal J."/>
            <person name="Bruggmann R."/>
            <person name="Turlings T.C.J."/>
        </authorList>
    </citation>
    <scope>NUCLEOTIDE SEQUENCE [LARGE SCALE GENOMIC DNA]</scope>
    <source>
        <strain evidence="2 3">MEX47-22</strain>
    </source>
</reference>
<feature type="transmembrane region" description="Helical" evidence="1">
    <location>
        <begin position="33"/>
        <end position="58"/>
    </location>
</feature>
<keyword evidence="1" id="KW-0472">Membrane</keyword>
<dbReference type="Proteomes" id="UP000295550">
    <property type="component" value="Unassembled WGS sequence"/>
</dbReference>
<evidence type="ECO:0000256" key="1">
    <source>
        <dbReference type="SAM" id="Phobius"/>
    </source>
</evidence>
<proteinExistence type="predicted"/>
<comment type="caution">
    <text evidence="2">The sequence shown here is derived from an EMBL/GenBank/DDBJ whole genome shotgun (WGS) entry which is preliminary data.</text>
</comment>
<accession>A0A4R4JBL3</accession>
<gene>
    <name evidence="2" type="ORF">C5468_12450</name>
</gene>
<evidence type="ECO:0000313" key="2">
    <source>
        <dbReference type="EMBL" id="TDB51404.1"/>
    </source>
</evidence>
<protein>
    <submittedName>
        <fullName evidence="2">Uncharacterized protein</fullName>
    </submittedName>
</protein>
<keyword evidence="1" id="KW-1133">Transmembrane helix</keyword>
<sequence length="61" mass="6786">MIVYITSAANTIKKGEREGLQPESGVFRKWLEFAWTFSALSVSFPVLSTAYCSCLMSFTLA</sequence>
<dbReference type="EMBL" id="PUJX01000011">
    <property type="protein sequence ID" value="TDB51404.1"/>
    <property type="molecule type" value="Genomic_DNA"/>
</dbReference>